<keyword evidence="2" id="KW-1185">Reference proteome</keyword>
<proteinExistence type="predicted"/>
<sequence>MSDIEGIFEDSLLSLFDHRPIAFSTPAPDQPYVYSPSAIQGINGNVTTQDTDLVVPVHLPIAPSALHTTLQLTHIWLSSVLLADLIVSREIDVKGERICELGAGAGLPGIVAARMGARGVISTDYAVPRSEDGEGDDVLAVLRGNFRRSIPDAVAVGGADAPQKFTMLFLADLLWTTSAHASLVTSIINLLCPRTGTAHVVAGLHQGRGAVERFKRSWLDRTAARGGWVKDLLEVQWDHTGWEVLRDFRMKDRTGAPEEGGDEHGTVVWFTIGLRDDP</sequence>
<gene>
    <name evidence="1" type="ORF">QFC20_000947</name>
</gene>
<name>A0ACC2WWU4_9TREE</name>
<evidence type="ECO:0000313" key="2">
    <source>
        <dbReference type="Proteomes" id="UP001230649"/>
    </source>
</evidence>
<reference evidence="1" key="1">
    <citation type="submission" date="2023-04" db="EMBL/GenBank/DDBJ databases">
        <title>Draft Genome sequencing of Naganishia species isolated from polar environments using Oxford Nanopore Technology.</title>
        <authorList>
            <person name="Leo P."/>
            <person name="Venkateswaran K."/>
        </authorList>
    </citation>
    <scope>NUCLEOTIDE SEQUENCE</scope>
    <source>
        <strain evidence="1">MNA-CCFEE 5262</strain>
    </source>
</reference>
<organism evidence="1 2">
    <name type="scientific">Naganishia adeliensis</name>
    <dbReference type="NCBI Taxonomy" id="92952"/>
    <lineage>
        <taxon>Eukaryota</taxon>
        <taxon>Fungi</taxon>
        <taxon>Dikarya</taxon>
        <taxon>Basidiomycota</taxon>
        <taxon>Agaricomycotina</taxon>
        <taxon>Tremellomycetes</taxon>
        <taxon>Filobasidiales</taxon>
        <taxon>Filobasidiaceae</taxon>
        <taxon>Naganishia</taxon>
    </lineage>
</organism>
<protein>
    <submittedName>
        <fullName evidence="1">Uncharacterized protein</fullName>
    </submittedName>
</protein>
<accession>A0ACC2WWU4</accession>
<dbReference type="Proteomes" id="UP001230649">
    <property type="component" value="Unassembled WGS sequence"/>
</dbReference>
<dbReference type="EMBL" id="JASBWS010000005">
    <property type="protein sequence ID" value="KAJ9115621.1"/>
    <property type="molecule type" value="Genomic_DNA"/>
</dbReference>
<comment type="caution">
    <text evidence="1">The sequence shown here is derived from an EMBL/GenBank/DDBJ whole genome shotgun (WGS) entry which is preliminary data.</text>
</comment>
<evidence type="ECO:0000313" key="1">
    <source>
        <dbReference type="EMBL" id="KAJ9115621.1"/>
    </source>
</evidence>